<dbReference type="Pfam" id="PF07898">
    <property type="entry name" value="DUF1676"/>
    <property type="match status" value="1"/>
</dbReference>
<reference evidence="2" key="2">
    <citation type="submission" date="2023-05" db="EMBL/GenBank/DDBJ databases">
        <authorList>
            <person name="Fouks B."/>
        </authorList>
    </citation>
    <scope>NUCLEOTIDE SEQUENCE</scope>
    <source>
        <strain evidence="2">Stay&amp;Tobe</strain>
        <tissue evidence="2">Testes</tissue>
    </source>
</reference>
<dbReference type="AlphaFoldDB" id="A0AAD8AM39"/>
<keyword evidence="1" id="KW-0812">Transmembrane</keyword>
<accession>A0AAD8AM39</accession>
<keyword evidence="1" id="KW-0472">Membrane</keyword>
<dbReference type="PANTHER" id="PTHR21879">
    <property type="entry name" value="FI03362P-RELATED-RELATED"/>
    <property type="match status" value="1"/>
</dbReference>
<keyword evidence="3" id="KW-1185">Reference proteome</keyword>
<dbReference type="PANTHER" id="PTHR21879:SF6">
    <property type="entry name" value="OSIRIS 19, ISOFORM A"/>
    <property type="match status" value="1"/>
</dbReference>
<dbReference type="GO" id="GO:0016020">
    <property type="term" value="C:membrane"/>
    <property type="evidence" value="ECO:0007669"/>
    <property type="project" value="TreeGrafter"/>
</dbReference>
<feature type="non-terminal residue" evidence="2">
    <location>
        <position position="175"/>
    </location>
</feature>
<organism evidence="2 3">
    <name type="scientific">Diploptera punctata</name>
    <name type="common">Pacific beetle cockroach</name>
    <dbReference type="NCBI Taxonomy" id="6984"/>
    <lineage>
        <taxon>Eukaryota</taxon>
        <taxon>Metazoa</taxon>
        <taxon>Ecdysozoa</taxon>
        <taxon>Arthropoda</taxon>
        <taxon>Hexapoda</taxon>
        <taxon>Insecta</taxon>
        <taxon>Pterygota</taxon>
        <taxon>Neoptera</taxon>
        <taxon>Polyneoptera</taxon>
        <taxon>Dictyoptera</taxon>
        <taxon>Blattodea</taxon>
        <taxon>Blaberoidea</taxon>
        <taxon>Blaberidae</taxon>
        <taxon>Diplopterinae</taxon>
        <taxon>Diploptera</taxon>
    </lineage>
</organism>
<proteinExistence type="predicted"/>
<name>A0AAD8AM39_DIPPU</name>
<feature type="transmembrane region" description="Helical" evidence="1">
    <location>
        <begin position="81"/>
        <end position="104"/>
    </location>
</feature>
<comment type="caution">
    <text evidence="2">The sequence shown here is derived from an EMBL/GenBank/DDBJ whole genome shotgun (WGS) entry which is preliminary data.</text>
</comment>
<reference evidence="2" key="1">
    <citation type="journal article" date="2023" name="IScience">
        <title>Live-bearing cockroach genome reveals convergent evolutionary mechanisms linked to viviparity in insects and beyond.</title>
        <authorList>
            <person name="Fouks B."/>
            <person name="Harrison M.C."/>
            <person name="Mikhailova A.A."/>
            <person name="Marchal E."/>
            <person name="English S."/>
            <person name="Carruthers M."/>
            <person name="Jennings E.C."/>
            <person name="Chiamaka E.L."/>
            <person name="Frigard R.A."/>
            <person name="Pippel M."/>
            <person name="Attardo G.M."/>
            <person name="Benoit J.B."/>
            <person name="Bornberg-Bauer E."/>
            <person name="Tobe S.S."/>
        </authorList>
    </citation>
    <scope>NUCLEOTIDE SEQUENCE</scope>
    <source>
        <strain evidence="2">Stay&amp;Tobe</strain>
    </source>
</reference>
<protein>
    <recommendedName>
        <fullName evidence="4">Osiris 19</fullName>
    </recommendedName>
</protein>
<evidence type="ECO:0000313" key="2">
    <source>
        <dbReference type="EMBL" id="KAJ9601670.1"/>
    </source>
</evidence>
<evidence type="ECO:0000256" key="1">
    <source>
        <dbReference type="SAM" id="Phobius"/>
    </source>
</evidence>
<evidence type="ECO:0008006" key="4">
    <source>
        <dbReference type="Google" id="ProtNLM"/>
    </source>
</evidence>
<evidence type="ECO:0000313" key="3">
    <source>
        <dbReference type="Proteomes" id="UP001233999"/>
    </source>
</evidence>
<dbReference type="EMBL" id="JASPKZ010000006">
    <property type="protein sequence ID" value="KAJ9601670.1"/>
    <property type="molecule type" value="Genomic_DNA"/>
</dbReference>
<feature type="transmembrane region" description="Helical" evidence="1">
    <location>
        <begin position="110"/>
        <end position="128"/>
    </location>
</feature>
<dbReference type="InterPro" id="IPR012464">
    <property type="entry name" value="DUF1676"/>
</dbReference>
<dbReference type="Proteomes" id="UP001233999">
    <property type="component" value="Unassembled WGS sequence"/>
</dbReference>
<keyword evidence="1" id="KW-1133">Transmembrane helix</keyword>
<gene>
    <name evidence="2" type="ORF">L9F63_000203</name>
</gene>
<sequence>SLSVVRNSEPVEEARGFVDQLENYVQTHDVLVNLPGESQLKVSSRSISNGELNFSLKFDQEDSGNNVSEARRRKKSKLKKILIPIAVFMVLKALTLIPLFIGVLSLKAWHALHLGFGSFVLSFALAIFQLCKKLAGDNAAPQPLVAHPTGWDSQRSFNTGFDAQNLAYNAYASAQ</sequence>